<feature type="transmembrane region" description="Helical" evidence="7">
    <location>
        <begin position="357"/>
        <end position="380"/>
    </location>
</feature>
<sequence length="619" mass="67491">MENVHHRHHDLDDTPPGSDHQKIGAGGEVGKKRKLGGVKTMPFILGNEMCDKFAGAGFQANMITYLTKVLNLPMVKASNTLTNFAGTSGFTPILGAIAADSFAGRYWTIIVGSIIYQMGMISITLSAMLPSLRPPPCSPPSHCQEASSRQLWILYAALILTSLGTGGIRPCVVTFAADQLDMTKSGVESRRWNFFNWYFFSMGIATVTALTTVVYIQDNVGWGWGLGIPTAAMAVSVVAFVLGSPLYKKLKPGGSPFVRLAQVVVAAWRKRTAVAPAEHGELYRNRELDADISLNGRLLHTDQFRWLDRAAIIVATDGHDGESLITATSTTTKPNLWRIATVHRVEELKSILRMLPIWAAGILHFAASSHLQSFVILQAFSMNRHLSSTFQIPPASLSVVGVITTTSGLVLYDRLLVPLLRRLTGNPTGITCLQRMGVGFLINIVATSVSALVEVRRKDAAARHGLLDAPEAVIPISVFWLVPQYVLHGVADVFMTVGHVEFLYDQCPESMRSTAAALSSLTGSFGSYIGTGMVSLVHEYTGKEGNWLPDRNLNRGKLDCYYWLVTVVQVANFVYYAVVAWFYVYKPVEEMVDDDVEGDGGGDVGGGRVPRSYSNNDTV</sequence>
<dbReference type="GO" id="GO:0016020">
    <property type="term" value="C:membrane"/>
    <property type="evidence" value="ECO:0007669"/>
    <property type="project" value="UniProtKB-SubCell"/>
</dbReference>
<dbReference type="PANTHER" id="PTHR11654">
    <property type="entry name" value="OLIGOPEPTIDE TRANSPORTER-RELATED"/>
    <property type="match status" value="1"/>
</dbReference>
<feature type="region of interest" description="Disordered" evidence="6">
    <location>
        <begin position="1"/>
        <end position="31"/>
    </location>
</feature>
<feature type="transmembrane region" description="Helical" evidence="7">
    <location>
        <begin position="222"/>
        <end position="242"/>
    </location>
</feature>
<organism evidence="8 9">
    <name type="scientific">Linum trigynum</name>
    <dbReference type="NCBI Taxonomy" id="586398"/>
    <lineage>
        <taxon>Eukaryota</taxon>
        <taxon>Viridiplantae</taxon>
        <taxon>Streptophyta</taxon>
        <taxon>Embryophyta</taxon>
        <taxon>Tracheophyta</taxon>
        <taxon>Spermatophyta</taxon>
        <taxon>Magnoliopsida</taxon>
        <taxon>eudicotyledons</taxon>
        <taxon>Gunneridae</taxon>
        <taxon>Pentapetalae</taxon>
        <taxon>rosids</taxon>
        <taxon>fabids</taxon>
        <taxon>Malpighiales</taxon>
        <taxon>Linaceae</taxon>
        <taxon>Linum</taxon>
    </lineage>
</organism>
<feature type="transmembrane region" description="Helical" evidence="7">
    <location>
        <begin position="392"/>
        <end position="412"/>
    </location>
</feature>
<keyword evidence="5 7" id="KW-0472">Membrane</keyword>
<dbReference type="InterPro" id="IPR036259">
    <property type="entry name" value="MFS_trans_sf"/>
</dbReference>
<comment type="subcellular location">
    <subcellularLocation>
        <location evidence="1">Membrane</location>
        <topology evidence="1">Multi-pass membrane protein</topology>
    </subcellularLocation>
</comment>
<dbReference type="SUPFAM" id="SSF103473">
    <property type="entry name" value="MFS general substrate transporter"/>
    <property type="match status" value="1"/>
</dbReference>
<evidence type="ECO:0000313" key="8">
    <source>
        <dbReference type="EMBL" id="CAL1385370.1"/>
    </source>
</evidence>
<feature type="transmembrane region" description="Helical" evidence="7">
    <location>
        <begin position="197"/>
        <end position="216"/>
    </location>
</feature>
<evidence type="ECO:0000256" key="7">
    <source>
        <dbReference type="SAM" id="Phobius"/>
    </source>
</evidence>
<protein>
    <submittedName>
        <fullName evidence="8">Uncharacterized protein</fullName>
    </submittedName>
</protein>
<evidence type="ECO:0000313" key="9">
    <source>
        <dbReference type="Proteomes" id="UP001497516"/>
    </source>
</evidence>
<feature type="transmembrane region" description="Helical" evidence="7">
    <location>
        <begin position="152"/>
        <end position="176"/>
    </location>
</feature>
<dbReference type="InterPro" id="IPR000109">
    <property type="entry name" value="POT_fam"/>
</dbReference>
<comment type="similarity">
    <text evidence="2">Belongs to the major facilitator superfamily. Proton-dependent oligopeptide transporter (POT/PTR) (TC 2.A.17) family.</text>
</comment>
<evidence type="ECO:0000256" key="1">
    <source>
        <dbReference type="ARBA" id="ARBA00004141"/>
    </source>
</evidence>
<evidence type="ECO:0000256" key="5">
    <source>
        <dbReference type="ARBA" id="ARBA00023136"/>
    </source>
</evidence>
<evidence type="ECO:0000256" key="6">
    <source>
        <dbReference type="SAM" id="MobiDB-lite"/>
    </source>
</evidence>
<feature type="region of interest" description="Disordered" evidence="6">
    <location>
        <begin position="596"/>
        <end position="619"/>
    </location>
</feature>
<dbReference type="EMBL" id="OZ034817">
    <property type="protein sequence ID" value="CAL1385370.1"/>
    <property type="molecule type" value="Genomic_DNA"/>
</dbReference>
<reference evidence="8 9" key="1">
    <citation type="submission" date="2024-04" db="EMBL/GenBank/DDBJ databases">
        <authorList>
            <person name="Fracassetti M."/>
        </authorList>
    </citation>
    <scope>NUCLEOTIDE SEQUENCE [LARGE SCALE GENOMIC DNA]</scope>
</reference>
<feature type="transmembrane region" description="Helical" evidence="7">
    <location>
        <begin position="561"/>
        <end position="584"/>
    </location>
</feature>
<keyword evidence="4 7" id="KW-1133">Transmembrane helix</keyword>
<evidence type="ECO:0000256" key="3">
    <source>
        <dbReference type="ARBA" id="ARBA00022692"/>
    </source>
</evidence>
<keyword evidence="9" id="KW-1185">Reference proteome</keyword>
<dbReference type="Gene3D" id="1.20.1250.20">
    <property type="entry name" value="MFS general substrate transporter like domains"/>
    <property type="match status" value="1"/>
</dbReference>
<dbReference type="Proteomes" id="UP001497516">
    <property type="component" value="Chromosome 4"/>
</dbReference>
<feature type="transmembrane region" description="Helical" evidence="7">
    <location>
        <begin position="106"/>
        <end position="132"/>
    </location>
</feature>
<dbReference type="AlphaFoldDB" id="A0AAV2EIL7"/>
<proteinExistence type="inferred from homology"/>
<dbReference type="Pfam" id="PF00854">
    <property type="entry name" value="PTR2"/>
    <property type="match status" value="1"/>
</dbReference>
<evidence type="ECO:0000256" key="2">
    <source>
        <dbReference type="ARBA" id="ARBA00005982"/>
    </source>
</evidence>
<name>A0AAV2EIL7_9ROSI</name>
<gene>
    <name evidence="8" type="ORF">LTRI10_LOCUS26515</name>
</gene>
<accession>A0AAV2EIL7</accession>
<keyword evidence="3 7" id="KW-0812">Transmembrane</keyword>
<dbReference type="GO" id="GO:0022857">
    <property type="term" value="F:transmembrane transporter activity"/>
    <property type="evidence" value="ECO:0007669"/>
    <property type="project" value="InterPro"/>
</dbReference>
<evidence type="ECO:0000256" key="4">
    <source>
        <dbReference type="ARBA" id="ARBA00022989"/>
    </source>
</evidence>